<gene>
    <name evidence="1" type="ORF">HC175_01930</name>
</gene>
<organism evidence="1 2">
    <name type="scientific">Salinimicrobium oceani</name>
    <dbReference type="NCBI Taxonomy" id="2722702"/>
    <lineage>
        <taxon>Bacteria</taxon>
        <taxon>Pseudomonadati</taxon>
        <taxon>Bacteroidota</taxon>
        <taxon>Flavobacteriia</taxon>
        <taxon>Flavobacteriales</taxon>
        <taxon>Flavobacteriaceae</taxon>
        <taxon>Salinimicrobium</taxon>
    </lineage>
</organism>
<keyword evidence="2" id="KW-1185">Reference proteome</keyword>
<accession>A0ABX1CWE6</accession>
<sequence>MFQDNKIIPTNILGEARLALSHYPELEAVKIEFRYKKNIKNAFMQAQPNLADLFKDKKNRSYYVFMSSKFLIENEEFSMAEVPSEVLVGWLSHELGHIMDYREKSALQLLKFGTRYVTSENFIRKAERTADTHAVNHGLGNYIFATKDFILNHSRLSDSYKKRKARLYLSPEAIRLLVNSLEEDLAIELEPEEEES</sequence>
<dbReference type="EMBL" id="JAAVJR010000001">
    <property type="protein sequence ID" value="NJW51674.1"/>
    <property type="molecule type" value="Genomic_DNA"/>
</dbReference>
<protein>
    <submittedName>
        <fullName evidence="1">Uncharacterized protein</fullName>
    </submittedName>
</protein>
<evidence type="ECO:0000313" key="2">
    <source>
        <dbReference type="Proteomes" id="UP000703674"/>
    </source>
</evidence>
<name>A0ABX1CWE6_9FLAO</name>
<evidence type="ECO:0000313" key="1">
    <source>
        <dbReference type="EMBL" id="NJW51674.1"/>
    </source>
</evidence>
<comment type="caution">
    <text evidence="1">The sequence shown here is derived from an EMBL/GenBank/DDBJ whole genome shotgun (WGS) entry which is preliminary data.</text>
</comment>
<reference evidence="1 2" key="1">
    <citation type="submission" date="2020-03" db="EMBL/GenBank/DDBJ databases">
        <title>Salinimicrobium sp. nov, isolated from SCS.</title>
        <authorList>
            <person name="Cao W.R."/>
        </authorList>
    </citation>
    <scope>NUCLEOTIDE SEQUENCE [LARGE SCALE GENOMIC DNA]</scope>
    <source>
        <strain evidence="2">J15B91</strain>
    </source>
</reference>
<dbReference type="Proteomes" id="UP000703674">
    <property type="component" value="Unassembled WGS sequence"/>
</dbReference>
<proteinExistence type="predicted"/>